<dbReference type="InterPro" id="IPR036102">
    <property type="entry name" value="OsmC/Ohrsf"/>
</dbReference>
<evidence type="ECO:0000313" key="2">
    <source>
        <dbReference type="Proteomes" id="UP001429354"/>
    </source>
</evidence>
<dbReference type="InterPro" id="IPR003718">
    <property type="entry name" value="OsmC/Ohr_fam"/>
</dbReference>
<dbReference type="Gene3D" id="3.30.300.20">
    <property type="match status" value="1"/>
</dbReference>
<accession>A0ABX0AE51</accession>
<dbReference type="Proteomes" id="UP001429354">
    <property type="component" value="Unassembled WGS sequence"/>
</dbReference>
<dbReference type="RefSeq" id="WP_162350524.1">
    <property type="nucleotide sequence ID" value="NZ_QOVG01000009.1"/>
</dbReference>
<dbReference type="Pfam" id="PF02566">
    <property type="entry name" value="OsmC"/>
    <property type="match status" value="1"/>
</dbReference>
<comment type="caution">
    <text evidence="1">The sequence shown here is derived from an EMBL/GenBank/DDBJ whole genome shotgun (WGS) entry which is preliminary data.</text>
</comment>
<evidence type="ECO:0000313" key="1">
    <source>
        <dbReference type="EMBL" id="NDK39872.1"/>
    </source>
</evidence>
<dbReference type="EMBL" id="QOVG01000009">
    <property type="protein sequence ID" value="NDK39872.1"/>
    <property type="molecule type" value="Genomic_DNA"/>
</dbReference>
<reference evidence="1 2" key="1">
    <citation type="submission" date="2018-07" db="EMBL/GenBank/DDBJ databases">
        <title>Whole genome Sequencing of Pseudoxanthomonas gei KCTC 32298 (T).</title>
        <authorList>
            <person name="Kumar S."/>
            <person name="Bansal K."/>
            <person name="Kaur A."/>
            <person name="Patil P."/>
            <person name="Sharma S."/>
            <person name="Patil P.B."/>
        </authorList>
    </citation>
    <scope>NUCLEOTIDE SEQUENCE [LARGE SCALE GENOMIC DNA]</scope>
    <source>
        <strain evidence="1 2">KCTC 32298</strain>
    </source>
</reference>
<keyword evidence="2" id="KW-1185">Reference proteome</keyword>
<name>A0ABX0AE51_9GAMM</name>
<dbReference type="InterPro" id="IPR052707">
    <property type="entry name" value="OsmC_Ohr_Peroxiredoxin"/>
</dbReference>
<gene>
    <name evidence="1" type="ORF">DT603_13595</name>
</gene>
<sequence length="149" mass="16209">MSEHKTSIQWNRDGKPFTPEGYSRDHEWVFERGQRLTGSAAPAYLGSAQGVDPEEALVVALSSCHMLTLLAIASKKGWVIDSYADEAVGRLGKNEAGRIALVGVTLRPKIVFAEGSAPDAEGLQRLHHSAHQNCFIANSVKTEVTIEPR</sequence>
<proteinExistence type="predicted"/>
<dbReference type="PANTHER" id="PTHR42830:SF2">
    <property type="entry name" value="OSMC_OHR FAMILY PROTEIN"/>
    <property type="match status" value="1"/>
</dbReference>
<dbReference type="SUPFAM" id="SSF82784">
    <property type="entry name" value="OsmC-like"/>
    <property type="match status" value="1"/>
</dbReference>
<protein>
    <submittedName>
        <fullName evidence="1">OsmC family peroxiredoxin</fullName>
    </submittedName>
</protein>
<organism evidence="1 2">
    <name type="scientific">Pseudoxanthomonas gei</name>
    <dbReference type="NCBI Taxonomy" id="1383030"/>
    <lineage>
        <taxon>Bacteria</taxon>
        <taxon>Pseudomonadati</taxon>
        <taxon>Pseudomonadota</taxon>
        <taxon>Gammaproteobacteria</taxon>
        <taxon>Lysobacterales</taxon>
        <taxon>Lysobacteraceae</taxon>
        <taxon>Pseudoxanthomonas</taxon>
    </lineage>
</organism>
<dbReference type="PANTHER" id="PTHR42830">
    <property type="entry name" value="OSMOTICALLY INDUCIBLE FAMILY PROTEIN"/>
    <property type="match status" value="1"/>
</dbReference>
<dbReference type="InterPro" id="IPR015946">
    <property type="entry name" value="KH_dom-like_a/b"/>
</dbReference>